<dbReference type="GO" id="GO:0005524">
    <property type="term" value="F:ATP binding"/>
    <property type="evidence" value="ECO:0007669"/>
    <property type="project" value="UniProtKB-UniRule"/>
</dbReference>
<dbReference type="PANTHER" id="PTHR43873">
    <property type="entry name" value="COBYRINATE A,C-DIAMIDE SYNTHASE"/>
    <property type="match status" value="1"/>
</dbReference>
<evidence type="ECO:0000313" key="12">
    <source>
        <dbReference type="EMBL" id="PRD45081.1"/>
    </source>
</evidence>
<dbReference type="GO" id="GO:0042242">
    <property type="term" value="F:cobyrinic acid a,c-diamide synthase activity"/>
    <property type="evidence" value="ECO:0007669"/>
    <property type="project" value="InterPro"/>
</dbReference>
<evidence type="ECO:0000256" key="2">
    <source>
        <dbReference type="ARBA" id="ARBA00006205"/>
    </source>
</evidence>
<dbReference type="Pfam" id="PF01656">
    <property type="entry name" value="CbiA"/>
    <property type="match status" value="1"/>
</dbReference>
<reference evidence="12 13" key="1">
    <citation type="submission" date="2018-02" db="EMBL/GenBank/DDBJ databases">
        <title>The draft genome of Phyllobacterium sp. 1N-3.</title>
        <authorList>
            <person name="Liu L."/>
            <person name="Li L."/>
            <person name="Zhang X."/>
            <person name="Wang T."/>
            <person name="Liang L."/>
        </authorList>
    </citation>
    <scope>NUCLEOTIDE SEQUENCE [LARGE SCALE GENOMIC DNA]</scope>
    <source>
        <strain evidence="12 13">1N-3</strain>
    </source>
</reference>
<dbReference type="RefSeq" id="WP_105740336.1">
    <property type="nucleotide sequence ID" value="NZ_PVBR01000002.1"/>
</dbReference>
<keyword evidence="4 9" id="KW-0436">Ligase</keyword>
<dbReference type="InterPro" id="IPR011698">
    <property type="entry name" value="GATase_3"/>
</dbReference>
<feature type="domain" description="CobQ/CobB/MinD/ParA nucleotide binding" evidence="10">
    <location>
        <begin position="5"/>
        <end position="187"/>
    </location>
</feature>
<evidence type="ECO:0000256" key="4">
    <source>
        <dbReference type="ARBA" id="ARBA00022598"/>
    </source>
</evidence>
<dbReference type="PANTHER" id="PTHR43873:SF1">
    <property type="entry name" value="COBYRINATE A,C-DIAMIDE SYNTHASE"/>
    <property type="match status" value="1"/>
</dbReference>
<evidence type="ECO:0000256" key="9">
    <source>
        <dbReference type="HAMAP-Rule" id="MF_00027"/>
    </source>
</evidence>
<protein>
    <recommendedName>
        <fullName evidence="9">Hydrogenobyrinate a,c-diamide synthase</fullName>
        <ecNumber evidence="9">6.3.5.9</ecNumber>
    </recommendedName>
    <alternativeName>
        <fullName evidence="9">Hydrogenobyrinic acid a,c-diamide synthase</fullName>
    </alternativeName>
</protein>
<organism evidence="12 13">
    <name type="scientific">Phyllobacterium phragmitis</name>
    <dbReference type="NCBI Taxonomy" id="2670329"/>
    <lineage>
        <taxon>Bacteria</taxon>
        <taxon>Pseudomonadati</taxon>
        <taxon>Pseudomonadota</taxon>
        <taxon>Alphaproteobacteria</taxon>
        <taxon>Hyphomicrobiales</taxon>
        <taxon>Phyllobacteriaceae</taxon>
        <taxon>Phyllobacterium</taxon>
    </lineage>
</organism>
<evidence type="ECO:0000313" key="13">
    <source>
        <dbReference type="Proteomes" id="UP000239434"/>
    </source>
</evidence>
<comment type="similarity">
    <text evidence="2">Belongs to the CobB/CobQ family. CobQ subfamily.</text>
</comment>
<dbReference type="InterPro" id="IPR004484">
    <property type="entry name" value="CbiA/CobB_synth"/>
</dbReference>
<dbReference type="Pfam" id="PF07685">
    <property type="entry name" value="GATase_3"/>
    <property type="match status" value="1"/>
</dbReference>
<evidence type="ECO:0000259" key="11">
    <source>
        <dbReference type="Pfam" id="PF07685"/>
    </source>
</evidence>
<evidence type="ECO:0000256" key="5">
    <source>
        <dbReference type="ARBA" id="ARBA00022741"/>
    </source>
</evidence>
<name>A0A2S9IX26_9HYPH</name>
<dbReference type="EC" id="6.3.5.9" evidence="9"/>
<dbReference type="Gene3D" id="3.40.50.300">
    <property type="entry name" value="P-loop containing nucleotide triphosphate hydrolases"/>
    <property type="match status" value="1"/>
</dbReference>
<evidence type="ECO:0000256" key="6">
    <source>
        <dbReference type="ARBA" id="ARBA00022840"/>
    </source>
</evidence>
<dbReference type="SUPFAM" id="SSF52317">
    <property type="entry name" value="Class I glutamine amidotransferase-like"/>
    <property type="match status" value="1"/>
</dbReference>
<evidence type="ECO:0000256" key="1">
    <source>
        <dbReference type="ARBA" id="ARBA00001946"/>
    </source>
</evidence>
<comment type="function">
    <text evidence="9">Catalyzes the ATP-dependent amidation of the two carboxylate groups at positions a and c of hydrogenobyrinate, using either L-glutamine or ammonia as the nitrogen source.</text>
</comment>
<dbReference type="AlphaFoldDB" id="A0A2S9IX26"/>
<dbReference type="EMBL" id="PVBR01000002">
    <property type="protein sequence ID" value="PRD45081.1"/>
    <property type="molecule type" value="Genomic_DNA"/>
</dbReference>
<comment type="pathway">
    <text evidence="9">Cofactor biosynthesis; adenosylcobalamin biosynthesis; cob(II)yrinate a,c-diamide from precorrin-2 (aerobic route): step 9/10.</text>
</comment>
<keyword evidence="3 9" id="KW-0169">Cobalamin biosynthesis</keyword>
<sequence>MMGFLIAAPCSGSGKTTVTLGLLRALKERGVALAPAKAGPDYIDPAFHAAASGVQCFNLDPWAMRPELISALASRMTEGTRLLAVEAMMGLFDGAVDGTGSAADLAIHLGLPVILVVDCSRQSQSVAALVSGFRDFRRNVFIAGLVLNRVGSARHEAMLRTALQPLGIPVLGVVPRDEALHLPERHLGLIQAGEHGDLEAFIAQAGRIMAERLDLTRFEEIARQVQAGVAAANVPRLPPLGQHIAVARDDAFAFSYAHILDGWRRRGAELSFFSPLADEAPAPDADAIYLPGGYPELHGGRLASASRFRDGLRQAAAKGSVIYGECGGYMVLGSGIEDAEGRRHEMLGLLPVETSFAKRKLHLGYRKLTPLAGSFWNMPLRGHEFHYASIVREGAADRLFEVADAADTDIGQAGLRVGSVAGSFMHLIDIAGDGAGDDI</sequence>
<dbReference type="UniPathway" id="UPA00148">
    <property type="reaction ID" value="UER00220"/>
</dbReference>
<dbReference type="PROSITE" id="PS51274">
    <property type="entry name" value="GATASE_COBBQ"/>
    <property type="match status" value="1"/>
</dbReference>
<dbReference type="HAMAP" id="MF_00027">
    <property type="entry name" value="CobB_CbiA"/>
    <property type="match status" value="1"/>
</dbReference>
<dbReference type="SUPFAM" id="SSF52540">
    <property type="entry name" value="P-loop containing nucleoside triphosphate hydrolases"/>
    <property type="match status" value="1"/>
</dbReference>
<feature type="active site" description="Nucleophile" evidence="9">
    <location>
        <position position="326"/>
    </location>
</feature>
<dbReference type="InterPro" id="IPR029062">
    <property type="entry name" value="Class_I_gatase-like"/>
</dbReference>
<keyword evidence="5 9" id="KW-0547">Nucleotide-binding</keyword>
<keyword evidence="7 9" id="KW-0460">Magnesium</keyword>
<comment type="cofactor">
    <cofactor evidence="1 9">
        <name>Mg(2+)</name>
        <dbReference type="ChEBI" id="CHEBI:18420"/>
    </cofactor>
</comment>
<comment type="miscellaneous">
    <text evidence="9">The a and c carboxylates of hydrogenobyrinate are activated for nucleophilic attack via formation of a phosphorylated intermediate by ATP. CobB catalyzes first the amidation of the c-carboxylate, and then that of the a-carboxylate.</text>
</comment>
<evidence type="ECO:0000259" key="10">
    <source>
        <dbReference type="Pfam" id="PF01656"/>
    </source>
</evidence>
<dbReference type="NCBIfam" id="NF002204">
    <property type="entry name" value="PRK01077.1"/>
    <property type="match status" value="1"/>
</dbReference>
<comment type="domain">
    <text evidence="9">Comprises of two domains. The C-terminal domain contains the binding site for glutamine and catalyzes the hydrolysis of this substrate to glutamate and ammonia. The N-terminal domain is anticipated to bind ATP and hydrogenobyrinate and catalyzes the ultimate synthesis of the diamide product. The ammonia produced via the glutaminase domain is probably translocated to the adjacent domain via a molecular tunnel, where it reacts with an activated intermediate.</text>
</comment>
<dbReference type="GO" id="GO:0043802">
    <property type="term" value="F:hydrogenobyrinic acid a,c-diamide synthase (glutamine-hydrolysing) activity"/>
    <property type="evidence" value="ECO:0007669"/>
    <property type="project" value="UniProtKB-UniRule"/>
</dbReference>
<dbReference type="NCBIfam" id="TIGR00379">
    <property type="entry name" value="cobB"/>
    <property type="match status" value="1"/>
</dbReference>
<keyword evidence="8 9" id="KW-0315">Glutamine amidotransferase</keyword>
<dbReference type="InterPro" id="IPR002586">
    <property type="entry name" value="CobQ/CobB/MinD/ParA_Nub-bd_dom"/>
</dbReference>
<evidence type="ECO:0000256" key="7">
    <source>
        <dbReference type="ARBA" id="ARBA00022842"/>
    </source>
</evidence>
<keyword evidence="6 9" id="KW-0067">ATP-binding</keyword>
<comment type="catalytic activity">
    <reaction evidence="9">
        <text>hydrogenobyrinate + 2 L-glutamine + 2 ATP + 2 H2O = hydrogenobyrinate a,c-diamide + 2 L-glutamate + 2 ADP + 2 phosphate + 2 H(+)</text>
        <dbReference type="Rhea" id="RHEA:12544"/>
        <dbReference type="ChEBI" id="CHEBI:15377"/>
        <dbReference type="ChEBI" id="CHEBI:15378"/>
        <dbReference type="ChEBI" id="CHEBI:29985"/>
        <dbReference type="ChEBI" id="CHEBI:30616"/>
        <dbReference type="ChEBI" id="CHEBI:43474"/>
        <dbReference type="ChEBI" id="CHEBI:58359"/>
        <dbReference type="ChEBI" id="CHEBI:77873"/>
        <dbReference type="ChEBI" id="CHEBI:77874"/>
        <dbReference type="ChEBI" id="CHEBI:456216"/>
        <dbReference type="EC" id="6.3.5.9"/>
    </reaction>
</comment>
<dbReference type="GO" id="GO:0009236">
    <property type="term" value="P:cobalamin biosynthetic process"/>
    <property type="evidence" value="ECO:0007669"/>
    <property type="project" value="UniProtKB-UniRule"/>
</dbReference>
<comment type="caution">
    <text evidence="12">The sequence shown here is derived from an EMBL/GenBank/DDBJ whole genome shotgun (WGS) entry which is preliminary data.</text>
</comment>
<dbReference type="InterPro" id="IPR027417">
    <property type="entry name" value="P-loop_NTPase"/>
</dbReference>
<feature type="site" description="Increases nucleophilicity of active site Cys" evidence="9">
    <location>
        <position position="426"/>
    </location>
</feature>
<gene>
    <name evidence="9" type="primary">cobB</name>
    <name evidence="12" type="ORF">C5748_02310</name>
</gene>
<evidence type="ECO:0000256" key="8">
    <source>
        <dbReference type="ARBA" id="ARBA00022962"/>
    </source>
</evidence>
<feature type="domain" description="CobB/CobQ-like glutamine amidotransferase" evidence="11">
    <location>
        <begin position="244"/>
        <end position="428"/>
    </location>
</feature>
<comment type="similarity">
    <text evidence="9">Belongs to the CobB/CbiA family.</text>
</comment>
<proteinExistence type="inferred from homology"/>
<dbReference type="Gene3D" id="3.40.50.880">
    <property type="match status" value="1"/>
</dbReference>
<dbReference type="Proteomes" id="UP000239434">
    <property type="component" value="Unassembled WGS sequence"/>
</dbReference>
<dbReference type="CDD" id="cd05388">
    <property type="entry name" value="CobB_N"/>
    <property type="match status" value="1"/>
</dbReference>
<evidence type="ECO:0000256" key="3">
    <source>
        <dbReference type="ARBA" id="ARBA00022573"/>
    </source>
</evidence>
<accession>A0A2S9IX26</accession>
<keyword evidence="13" id="KW-1185">Reference proteome</keyword>